<gene>
    <name evidence="3" type="ORF">NA57DRAFT_71703</name>
</gene>
<organism evidence="3 4">
    <name type="scientific">Rhizodiscina lignyota</name>
    <dbReference type="NCBI Taxonomy" id="1504668"/>
    <lineage>
        <taxon>Eukaryota</taxon>
        <taxon>Fungi</taxon>
        <taxon>Dikarya</taxon>
        <taxon>Ascomycota</taxon>
        <taxon>Pezizomycotina</taxon>
        <taxon>Dothideomycetes</taxon>
        <taxon>Pleosporomycetidae</taxon>
        <taxon>Aulographales</taxon>
        <taxon>Rhizodiscinaceae</taxon>
        <taxon>Rhizodiscina</taxon>
    </lineage>
</organism>
<feature type="coiled-coil region" evidence="1">
    <location>
        <begin position="56"/>
        <end position="83"/>
    </location>
</feature>
<dbReference type="Proteomes" id="UP000799772">
    <property type="component" value="Unassembled WGS sequence"/>
</dbReference>
<reference evidence="3" key="1">
    <citation type="journal article" date="2020" name="Stud. Mycol.">
        <title>101 Dothideomycetes genomes: a test case for predicting lifestyles and emergence of pathogens.</title>
        <authorList>
            <person name="Haridas S."/>
            <person name="Albert R."/>
            <person name="Binder M."/>
            <person name="Bloem J."/>
            <person name="Labutti K."/>
            <person name="Salamov A."/>
            <person name="Andreopoulos B."/>
            <person name="Baker S."/>
            <person name="Barry K."/>
            <person name="Bills G."/>
            <person name="Bluhm B."/>
            <person name="Cannon C."/>
            <person name="Castanera R."/>
            <person name="Culley D."/>
            <person name="Daum C."/>
            <person name="Ezra D."/>
            <person name="Gonzalez J."/>
            <person name="Henrissat B."/>
            <person name="Kuo A."/>
            <person name="Liang C."/>
            <person name="Lipzen A."/>
            <person name="Lutzoni F."/>
            <person name="Magnuson J."/>
            <person name="Mondo S."/>
            <person name="Nolan M."/>
            <person name="Ohm R."/>
            <person name="Pangilinan J."/>
            <person name="Park H.-J."/>
            <person name="Ramirez L."/>
            <person name="Alfaro M."/>
            <person name="Sun H."/>
            <person name="Tritt A."/>
            <person name="Yoshinaga Y."/>
            <person name="Zwiers L.-H."/>
            <person name="Turgeon B."/>
            <person name="Goodwin S."/>
            <person name="Spatafora J."/>
            <person name="Crous P."/>
            <person name="Grigoriev I."/>
        </authorList>
    </citation>
    <scope>NUCLEOTIDE SEQUENCE</scope>
    <source>
        <strain evidence="3">CBS 133067</strain>
    </source>
</reference>
<evidence type="ECO:0000313" key="4">
    <source>
        <dbReference type="Proteomes" id="UP000799772"/>
    </source>
</evidence>
<proteinExistence type="predicted"/>
<accession>A0A9P4M9H2</accession>
<comment type="caution">
    <text evidence="3">The sequence shown here is derived from an EMBL/GenBank/DDBJ whole genome shotgun (WGS) entry which is preliminary data.</text>
</comment>
<keyword evidence="1" id="KW-0175">Coiled coil</keyword>
<feature type="region of interest" description="Disordered" evidence="2">
    <location>
        <begin position="299"/>
        <end position="322"/>
    </location>
</feature>
<name>A0A9P4M9H2_9PEZI</name>
<feature type="compositionally biased region" description="Polar residues" evidence="2">
    <location>
        <begin position="143"/>
        <end position="170"/>
    </location>
</feature>
<keyword evidence="4" id="KW-1185">Reference proteome</keyword>
<sequence>MAQPNPAPQNSLDLLQAMLNGVLVEIGRAFDSPAKKNPSNIAQNRGQIQLVITGFKNGFHDALDELEAELEAARNVMRRDMAIHIEKRKQQEEEEMAKRQRANTVKQAAPLPSAKAASDVVMIDAPTAEAANGTIKKDLDQPPLSSTGLNGTSNQNGDTNSKSMDVSNGLDNAGQAIAPAATSNVKPEPINTETQPVFDLDDSANTGGPKDLYFDSMFEDPDGDGGASPGGDMDFLRGLETYADLGNDMDISADTGAVDNVMDNAMNANAFDTMLNTGNDGAQDEDVGVIVNANANAQGAVDETGGDAEQQGEGEQAEKDPFEDLFSFDGLVGDGGEGNDYFDNELFGLDPN</sequence>
<feature type="region of interest" description="Disordered" evidence="2">
    <location>
        <begin position="90"/>
        <end position="111"/>
    </location>
</feature>
<evidence type="ECO:0000313" key="3">
    <source>
        <dbReference type="EMBL" id="KAF2102716.1"/>
    </source>
</evidence>
<feature type="region of interest" description="Disordered" evidence="2">
    <location>
        <begin position="132"/>
        <end position="209"/>
    </location>
</feature>
<dbReference type="OrthoDB" id="5409998at2759"/>
<evidence type="ECO:0000256" key="2">
    <source>
        <dbReference type="SAM" id="MobiDB-lite"/>
    </source>
</evidence>
<protein>
    <submittedName>
        <fullName evidence="3">Uncharacterized protein</fullName>
    </submittedName>
</protein>
<feature type="compositionally biased region" description="Polar residues" evidence="2">
    <location>
        <begin position="181"/>
        <end position="195"/>
    </location>
</feature>
<evidence type="ECO:0000256" key="1">
    <source>
        <dbReference type="SAM" id="Coils"/>
    </source>
</evidence>
<dbReference type="EMBL" id="ML978122">
    <property type="protein sequence ID" value="KAF2102716.1"/>
    <property type="molecule type" value="Genomic_DNA"/>
</dbReference>
<dbReference type="AlphaFoldDB" id="A0A9P4M9H2"/>